<comment type="caution">
    <text evidence="1">The sequence shown here is derived from an EMBL/GenBank/DDBJ whole genome shotgun (WGS) entry which is preliminary data.</text>
</comment>
<sequence length="268" mass="29934">MLAPNQIVSLWDMLEISAERFSRALMNFTMMRHLLGQINTLPGGSDSLNEASIQGVLENLDGMERELDTLGAKFTIMAVRDLKAQIQDGEDRAFILSPRAYDIERRLQDELKSVTMFIVDASHAELYANSENFLDEASQKVFPSAIFDCREAGKCFALSRYTACVFHLMRATEAVAIILADKIGVPPKKSNGETFTLGQLSDKILEKIKELPSGIAKDEWHGVNVFLTSCNRAFRTKTAHPVETYTEEEAKEILSFTRGFIKASSSLI</sequence>
<evidence type="ECO:0000313" key="1">
    <source>
        <dbReference type="EMBL" id="MDE8653460.1"/>
    </source>
</evidence>
<keyword evidence="2" id="KW-1185">Reference proteome</keyword>
<gene>
    <name evidence="1" type="ORF">PYV00_17315</name>
</gene>
<evidence type="ECO:0000313" key="2">
    <source>
        <dbReference type="Proteomes" id="UP001216253"/>
    </source>
</evidence>
<organism evidence="1 2">
    <name type="scientific">Novosphingobium album</name>
    <name type="common">ex Liu et al. 2023</name>
    <dbReference type="NCBI Taxonomy" id="3031130"/>
    <lineage>
        <taxon>Bacteria</taxon>
        <taxon>Pseudomonadati</taxon>
        <taxon>Pseudomonadota</taxon>
        <taxon>Alphaproteobacteria</taxon>
        <taxon>Sphingomonadales</taxon>
        <taxon>Sphingomonadaceae</taxon>
        <taxon>Novosphingobium</taxon>
    </lineage>
</organism>
<proteinExistence type="predicted"/>
<evidence type="ECO:0008006" key="3">
    <source>
        <dbReference type="Google" id="ProtNLM"/>
    </source>
</evidence>
<reference evidence="1 2" key="1">
    <citation type="submission" date="2023-03" db="EMBL/GenBank/DDBJ databases">
        <title>NovoSphingobium album sp. nov. isolated from polycyclic aromatic hydrocarbons- and heavy-metal polluted soil.</title>
        <authorList>
            <person name="Liu Z."/>
            <person name="Wang K."/>
        </authorList>
    </citation>
    <scope>NUCLEOTIDE SEQUENCE [LARGE SCALE GENOMIC DNA]</scope>
    <source>
        <strain evidence="1 2">H3SJ31-1</strain>
    </source>
</reference>
<dbReference type="EMBL" id="JARESE010000062">
    <property type="protein sequence ID" value="MDE8653460.1"/>
    <property type="molecule type" value="Genomic_DNA"/>
</dbReference>
<accession>A0ABT5WU81</accession>
<protein>
    <recommendedName>
        <fullName evidence="3">HEPN domain-containing protein</fullName>
    </recommendedName>
</protein>
<dbReference type="Proteomes" id="UP001216253">
    <property type="component" value="Unassembled WGS sequence"/>
</dbReference>
<name>A0ABT5WU81_9SPHN</name>